<dbReference type="SUPFAM" id="SSF47090">
    <property type="entry name" value="PGBD-like"/>
    <property type="match status" value="1"/>
</dbReference>
<dbReference type="InterPro" id="IPR036779">
    <property type="entry name" value="LysM_dom_sf"/>
</dbReference>
<dbReference type="Gene3D" id="2.60.40.10">
    <property type="entry name" value="Immunoglobulins"/>
    <property type="match status" value="1"/>
</dbReference>
<dbReference type="InterPro" id="IPR036365">
    <property type="entry name" value="PGBD-like_sf"/>
</dbReference>
<dbReference type="InterPro" id="IPR002477">
    <property type="entry name" value="Peptidoglycan-bd-like"/>
</dbReference>
<dbReference type="InterPro" id="IPR036366">
    <property type="entry name" value="PGBDSf"/>
</dbReference>
<dbReference type="Gene3D" id="1.10.101.10">
    <property type="entry name" value="PGBD-like superfamily/PGBD"/>
    <property type="match status" value="1"/>
</dbReference>
<dbReference type="Pfam" id="PF01471">
    <property type="entry name" value="PG_binding_1"/>
    <property type="match status" value="1"/>
</dbReference>
<dbReference type="eggNOG" id="COG3409">
    <property type="taxonomic scope" value="Bacteria"/>
</dbReference>
<gene>
    <name evidence="3" type="ordered locus">MXAN_6407</name>
</gene>
<dbReference type="EMBL" id="CP000113">
    <property type="protein sequence ID" value="ABF86512.1"/>
    <property type="molecule type" value="Genomic_DNA"/>
</dbReference>
<dbReference type="RefSeq" id="WP_011556339.1">
    <property type="nucleotide sequence ID" value="NC_008095.1"/>
</dbReference>
<feature type="region of interest" description="Disordered" evidence="1">
    <location>
        <begin position="1"/>
        <end position="42"/>
    </location>
</feature>
<dbReference type="KEGG" id="mxa:MXAN_6407"/>
<proteinExistence type="predicted"/>
<dbReference type="Proteomes" id="UP000002402">
    <property type="component" value="Chromosome"/>
</dbReference>
<dbReference type="HOGENOM" id="CLU_813347_0_0_7"/>
<dbReference type="Gene3D" id="3.10.350.10">
    <property type="entry name" value="LysM domain"/>
    <property type="match status" value="1"/>
</dbReference>
<evidence type="ECO:0000256" key="1">
    <source>
        <dbReference type="SAM" id="MobiDB-lite"/>
    </source>
</evidence>
<dbReference type="InterPro" id="IPR013783">
    <property type="entry name" value="Ig-like_fold"/>
</dbReference>
<accession>Q1CYJ2</accession>
<dbReference type="EnsemblBacteria" id="ABF86512">
    <property type="protein sequence ID" value="ABF86512"/>
    <property type="gene ID" value="MXAN_6407"/>
</dbReference>
<feature type="domain" description="Peptidoglycan binding-like" evidence="2">
    <location>
        <begin position="326"/>
        <end position="375"/>
    </location>
</feature>
<name>Q1CYJ2_MYXXD</name>
<evidence type="ECO:0000313" key="3">
    <source>
        <dbReference type="EMBL" id="ABF86512.1"/>
    </source>
</evidence>
<organism evidence="3 4">
    <name type="scientific">Myxococcus xanthus (strain DK1622)</name>
    <dbReference type="NCBI Taxonomy" id="246197"/>
    <lineage>
        <taxon>Bacteria</taxon>
        <taxon>Pseudomonadati</taxon>
        <taxon>Myxococcota</taxon>
        <taxon>Myxococcia</taxon>
        <taxon>Myxococcales</taxon>
        <taxon>Cystobacterineae</taxon>
        <taxon>Myxococcaceae</taxon>
        <taxon>Myxococcus</taxon>
    </lineage>
</organism>
<keyword evidence="4" id="KW-1185">Reference proteome</keyword>
<dbReference type="AlphaFoldDB" id="Q1CYJ2"/>
<evidence type="ECO:0000259" key="2">
    <source>
        <dbReference type="Pfam" id="PF01471"/>
    </source>
</evidence>
<dbReference type="STRING" id="246197.MXAN_6407"/>
<evidence type="ECO:0000313" key="4">
    <source>
        <dbReference type="Proteomes" id="UP000002402"/>
    </source>
</evidence>
<dbReference type="GeneID" id="41363618"/>
<dbReference type="SUPFAM" id="SSF49478">
    <property type="entry name" value="Cna protein B-type domain"/>
    <property type="match status" value="1"/>
</dbReference>
<reference evidence="3 4" key="1">
    <citation type="journal article" date="2006" name="Proc. Natl. Acad. Sci. U.S.A.">
        <title>Evolution of sensory complexity recorded in a myxobacterial genome.</title>
        <authorList>
            <person name="Goldman B.S."/>
            <person name="Nierman W.C."/>
            <person name="Kaiser D."/>
            <person name="Slater S.C."/>
            <person name="Durkin A.S."/>
            <person name="Eisen J.A."/>
            <person name="Ronning C.M."/>
            <person name="Barbazuk W.B."/>
            <person name="Blanchard M."/>
            <person name="Field C."/>
            <person name="Halling C."/>
            <person name="Hinkle G."/>
            <person name="Iartchuk O."/>
            <person name="Kim H.S."/>
            <person name="Mackenzie C."/>
            <person name="Madupu R."/>
            <person name="Miller N."/>
            <person name="Shvartsbeyn A."/>
            <person name="Sullivan S.A."/>
            <person name="Vaudin M."/>
            <person name="Wiegand R."/>
            <person name="Kaplan H.B."/>
        </authorList>
    </citation>
    <scope>NUCLEOTIDE SEQUENCE [LARGE SCALE GENOMIC DNA]</scope>
    <source>
        <strain evidence="4">DK1622</strain>
    </source>
</reference>
<sequence length="381" mass="41466">MSEPFWESDAPPVQDPAALYFAGSGRRPPPEPAAPEAEDDKHARLAAAEQVASQSPANVAPGNLTVPCPLRGAHTIEVRVIGSDDAPLENVTLVLEKSESEVLIAKTDADGLARFRGLAMGKYQLHPRELDHEAWELESSEKLPPERDRCDTNAAWQAPSGPDTREAITHVVQAGECISTLAYRHGHLPETLWNAEENAALKELRGDKNILNPGDSVVIPAPRRGTEGVDAGNAYLLRGKGFTETLRVRFLDAEGQPRVKLPYVVSLESDVRTEERAGATNSEGFLVEPASASVHTLKVTFGSGSKREAYAFQVARLAPLDTLAGAQARLCHLGYSCGEEDGVMGPWTRRALRDFQRDHDLPVTCELDDATRTRLRAEYLA</sequence>
<protein>
    <recommendedName>
        <fullName evidence="2">Peptidoglycan binding-like domain-containing protein</fullName>
    </recommendedName>
</protein>